<evidence type="ECO:0000256" key="1">
    <source>
        <dbReference type="ARBA" id="ARBA00022574"/>
    </source>
</evidence>
<keyword evidence="1 3" id="KW-0853">WD repeat</keyword>
<dbReference type="PANTHER" id="PTHR44218">
    <property type="entry name" value="PROTEIN SPA1-RELATED 2"/>
    <property type="match status" value="1"/>
</dbReference>
<dbReference type="PROSITE" id="PS00678">
    <property type="entry name" value="WD_REPEATS_1"/>
    <property type="match status" value="1"/>
</dbReference>
<dbReference type="Gramene" id="TRITD1Bv1G216840.8">
    <property type="protein sequence ID" value="TRITD1Bv1G216840.8"/>
    <property type="gene ID" value="TRITD1Bv1G216840"/>
</dbReference>
<evidence type="ECO:0000313" key="5">
    <source>
        <dbReference type="Proteomes" id="UP000324705"/>
    </source>
</evidence>
<dbReference type="GO" id="GO:0009640">
    <property type="term" value="P:photomorphogenesis"/>
    <property type="evidence" value="ECO:0007669"/>
    <property type="project" value="InterPro"/>
</dbReference>
<dbReference type="PROSITE" id="PS50082">
    <property type="entry name" value="WD_REPEATS_2"/>
    <property type="match status" value="1"/>
</dbReference>
<dbReference type="SMART" id="SM00320">
    <property type="entry name" value="WD40"/>
    <property type="match status" value="1"/>
</dbReference>
<reference evidence="4 5" key="1">
    <citation type="submission" date="2017-09" db="EMBL/GenBank/DDBJ databases">
        <authorList>
            <consortium name="International Durum Wheat Genome Sequencing Consortium (IDWGSC)"/>
            <person name="Milanesi L."/>
        </authorList>
    </citation>
    <scope>NUCLEOTIDE SEQUENCE [LARGE SCALE GENOMIC DNA]</scope>
    <source>
        <strain evidence="5">cv. Svevo</strain>
    </source>
</reference>
<proteinExistence type="predicted"/>
<dbReference type="InterPro" id="IPR036322">
    <property type="entry name" value="WD40_repeat_dom_sf"/>
</dbReference>
<dbReference type="PROSITE" id="PS50294">
    <property type="entry name" value="WD_REPEATS_REGION"/>
    <property type="match status" value="1"/>
</dbReference>
<dbReference type="InterPro" id="IPR044630">
    <property type="entry name" value="SPA1/2/3/4"/>
</dbReference>
<dbReference type="Pfam" id="PF00400">
    <property type="entry name" value="WD40"/>
    <property type="match status" value="1"/>
</dbReference>
<dbReference type="Proteomes" id="UP000324705">
    <property type="component" value="Chromosome 1B"/>
</dbReference>
<feature type="repeat" description="WD" evidence="3">
    <location>
        <begin position="33"/>
        <end position="68"/>
    </location>
</feature>
<dbReference type="InterPro" id="IPR019775">
    <property type="entry name" value="WD40_repeat_CS"/>
</dbReference>
<dbReference type="InterPro" id="IPR001680">
    <property type="entry name" value="WD40_rpt"/>
</dbReference>
<dbReference type="SUPFAM" id="SSF50978">
    <property type="entry name" value="WD40 repeat-like"/>
    <property type="match status" value="1"/>
</dbReference>
<keyword evidence="2" id="KW-0677">Repeat</keyword>
<dbReference type="EMBL" id="LT934112">
    <property type="protein sequence ID" value="VAH23162.1"/>
    <property type="molecule type" value="Genomic_DNA"/>
</dbReference>
<evidence type="ECO:0000313" key="4">
    <source>
        <dbReference type="EMBL" id="VAH23162.1"/>
    </source>
</evidence>
<protein>
    <submittedName>
        <fullName evidence="4">Uncharacterized protein</fullName>
    </submittedName>
</protein>
<dbReference type="InterPro" id="IPR015943">
    <property type="entry name" value="WD40/YVTN_repeat-like_dom_sf"/>
</dbReference>
<sequence length="75" mass="8846">MHHTFLLYFCHWFNFHRGMQLWDASTGQGFTQFTEHRKRAWSVSFSEVDPTKLASGSDDCCVKVWNINQVCYLTP</sequence>
<name>A0A9R0VC01_TRITD</name>
<dbReference type="PANTHER" id="PTHR44218:SF6">
    <property type="entry name" value="PROTEIN SUPPRESSOR OF PHYA-105 1"/>
    <property type="match status" value="1"/>
</dbReference>
<dbReference type="AlphaFoldDB" id="A0A9R0VC01"/>
<accession>A0A9R0VC01</accession>
<evidence type="ECO:0000256" key="3">
    <source>
        <dbReference type="PROSITE-ProRule" id="PRU00221"/>
    </source>
</evidence>
<evidence type="ECO:0000256" key="2">
    <source>
        <dbReference type="ARBA" id="ARBA00022737"/>
    </source>
</evidence>
<keyword evidence="5" id="KW-1185">Reference proteome</keyword>
<dbReference type="Gene3D" id="2.130.10.10">
    <property type="entry name" value="YVTN repeat-like/Quinoprotein amine dehydrogenase"/>
    <property type="match status" value="1"/>
</dbReference>
<organism evidence="4 5">
    <name type="scientific">Triticum turgidum subsp. durum</name>
    <name type="common">Durum wheat</name>
    <name type="synonym">Triticum durum</name>
    <dbReference type="NCBI Taxonomy" id="4567"/>
    <lineage>
        <taxon>Eukaryota</taxon>
        <taxon>Viridiplantae</taxon>
        <taxon>Streptophyta</taxon>
        <taxon>Embryophyta</taxon>
        <taxon>Tracheophyta</taxon>
        <taxon>Spermatophyta</taxon>
        <taxon>Magnoliopsida</taxon>
        <taxon>Liliopsida</taxon>
        <taxon>Poales</taxon>
        <taxon>Poaceae</taxon>
        <taxon>BOP clade</taxon>
        <taxon>Pooideae</taxon>
        <taxon>Triticodae</taxon>
        <taxon>Triticeae</taxon>
        <taxon>Triticinae</taxon>
        <taxon>Triticum</taxon>
    </lineage>
</organism>
<gene>
    <name evidence="4" type="ORF">TRITD_1Bv1G216840</name>
</gene>